<proteinExistence type="inferred from homology"/>
<evidence type="ECO:0000256" key="1">
    <source>
        <dbReference type="ARBA" id="ARBA00010443"/>
    </source>
</evidence>
<evidence type="ECO:0000256" key="2">
    <source>
        <dbReference type="ARBA" id="ARBA00022679"/>
    </source>
</evidence>
<dbReference type="GO" id="GO:0005978">
    <property type="term" value="P:glycogen biosynthetic process"/>
    <property type="evidence" value="ECO:0007669"/>
    <property type="project" value="UniProtKB-KW"/>
</dbReference>
<sequence>MSSLGPRPATVALILAGGRGSRLSPLTDHQPKPAVSLAGNYRLIDATLTNLVHSELRDVWVVEQYRPGDLNEHLAGGRPWDLDGTRGGLCIIPPAQGDADDGFSEGNGHALYQQIDKLEAAGADEVLVLSADHLYRLDYRDVLEQHRELGSDLTIVTTQVDTDPSRYGVVETDGDKRVTSYAYKPEDPESQVVAAEIFVFAVGALREAVDKLRTSSDGAELGDYGETIIPWLVENRATHEFRMDGYWRDLGTIDAYYRAHMDLIEGDELTLQSEDWPMITNLTIATPARISPAARVDASLICPGAIIAGEVESSLVGPGVTVEKGAVVRRSLLLGDVVVPAGARLESVIADRGAVIPAEQVGETKPGPGNITVLASENA</sequence>
<dbReference type="eggNOG" id="COG0448">
    <property type="taxonomic scope" value="Bacteria"/>
</dbReference>
<evidence type="ECO:0000313" key="7">
    <source>
        <dbReference type="EMBL" id="AIT61921.1"/>
    </source>
</evidence>
<feature type="domain" description="Glucose-1-phosphate adenylyltransferase/Bifunctional protein GlmU-like C-terminal hexapeptide" evidence="6">
    <location>
        <begin position="295"/>
        <end position="362"/>
    </location>
</feature>
<evidence type="ECO:0000313" key="8">
    <source>
        <dbReference type="Proteomes" id="UP000029914"/>
    </source>
</evidence>
<keyword evidence="8" id="KW-1185">Reference proteome</keyword>
<dbReference type="HOGENOM" id="CLU_029499_14_1_11"/>
<dbReference type="SUPFAM" id="SSF51161">
    <property type="entry name" value="Trimeric LpxA-like enzymes"/>
    <property type="match status" value="1"/>
</dbReference>
<evidence type="ECO:0000256" key="3">
    <source>
        <dbReference type="ARBA" id="ARBA00022695"/>
    </source>
</evidence>
<dbReference type="CDD" id="cd02508">
    <property type="entry name" value="ADP_Glucose_PP"/>
    <property type="match status" value="1"/>
</dbReference>
<dbReference type="Proteomes" id="UP000029914">
    <property type="component" value="Chromosome"/>
</dbReference>
<accession>A0A097III0</accession>
<dbReference type="AlphaFoldDB" id="A0A097III0"/>
<reference evidence="7 8" key="1">
    <citation type="submission" date="2013-09" db="EMBL/GenBank/DDBJ databases">
        <title>Complete genome sequence of Corynebacterium doosanense CAU 212(T) (=DSM 45436(T)), isolated from activated sludge.</title>
        <authorList>
            <person name="Schaffert L."/>
            <person name="Albersmeier A."/>
            <person name="Kalinowski J."/>
            <person name="Ruckert C."/>
        </authorList>
    </citation>
    <scope>NUCLEOTIDE SEQUENCE [LARGE SCALE GENOMIC DNA]</scope>
    <source>
        <strain evidence="7 8">CAU 212</strain>
    </source>
</reference>
<protein>
    <submittedName>
        <fullName evidence="7">Glucose-1-phosphate adenylyltransferase</fullName>
    </submittedName>
</protein>
<feature type="domain" description="Nucleotidyl transferase" evidence="5">
    <location>
        <begin position="12"/>
        <end position="264"/>
    </location>
</feature>
<dbReference type="Pfam" id="PF00483">
    <property type="entry name" value="NTP_transferase"/>
    <property type="match status" value="1"/>
</dbReference>
<dbReference type="RefSeq" id="WP_018022138.1">
    <property type="nucleotide sequence ID" value="NZ_AQUX01000005.1"/>
</dbReference>
<dbReference type="STRING" id="558173.CDOO_12140"/>
<keyword evidence="4" id="KW-0320">Glycogen biosynthesis</keyword>
<evidence type="ECO:0000256" key="4">
    <source>
        <dbReference type="ARBA" id="ARBA00023056"/>
    </source>
</evidence>
<evidence type="ECO:0000259" key="5">
    <source>
        <dbReference type="Pfam" id="PF00483"/>
    </source>
</evidence>
<dbReference type="PANTHER" id="PTHR43523:SF2">
    <property type="entry name" value="GLUCOSE-1-PHOSPHATE ADENYLYLTRANSFERASE"/>
    <property type="match status" value="1"/>
</dbReference>
<comment type="similarity">
    <text evidence="1">Belongs to the bacterial/plant glucose-1-phosphate adenylyltransferase family.</text>
</comment>
<organism evidence="7 8">
    <name type="scientific">Corynebacterium doosanense CAU 212 = DSM 45436</name>
    <dbReference type="NCBI Taxonomy" id="558173"/>
    <lineage>
        <taxon>Bacteria</taxon>
        <taxon>Bacillati</taxon>
        <taxon>Actinomycetota</taxon>
        <taxon>Actinomycetes</taxon>
        <taxon>Mycobacteriales</taxon>
        <taxon>Corynebacteriaceae</taxon>
        <taxon>Corynebacterium</taxon>
    </lineage>
</organism>
<dbReference type="OrthoDB" id="9801810at2"/>
<dbReference type="InterPro" id="IPR056818">
    <property type="entry name" value="GlmU/GlgC-like_hexapep"/>
</dbReference>
<dbReference type="Pfam" id="PF24894">
    <property type="entry name" value="Hexapep_GlmU"/>
    <property type="match status" value="1"/>
</dbReference>
<dbReference type="PANTHER" id="PTHR43523">
    <property type="entry name" value="GLUCOSE-1-PHOSPHATE ADENYLYLTRANSFERASE-RELATED"/>
    <property type="match status" value="1"/>
</dbReference>
<keyword evidence="2 7" id="KW-0808">Transferase</keyword>
<dbReference type="InterPro" id="IPR011831">
    <property type="entry name" value="ADP-Glc_PPase"/>
</dbReference>
<dbReference type="InterPro" id="IPR005835">
    <property type="entry name" value="NTP_transferase_dom"/>
</dbReference>
<dbReference type="InterPro" id="IPR029044">
    <property type="entry name" value="Nucleotide-diphossugar_trans"/>
</dbReference>
<gene>
    <name evidence="7" type="ORF">CDOO_12140</name>
</gene>
<dbReference type="KEGG" id="cdo:CDOO_12140"/>
<dbReference type="EMBL" id="CP006764">
    <property type="protein sequence ID" value="AIT61921.1"/>
    <property type="molecule type" value="Genomic_DNA"/>
</dbReference>
<dbReference type="SUPFAM" id="SSF53448">
    <property type="entry name" value="Nucleotide-diphospho-sugar transferases"/>
    <property type="match status" value="1"/>
</dbReference>
<evidence type="ECO:0000259" key="6">
    <source>
        <dbReference type="Pfam" id="PF24894"/>
    </source>
</evidence>
<name>A0A097III0_9CORY</name>
<dbReference type="InterPro" id="IPR011004">
    <property type="entry name" value="Trimer_LpxA-like_sf"/>
</dbReference>
<dbReference type="Gene3D" id="2.160.10.10">
    <property type="entry name" value="Hexapeptide repeat proteins"/>
    <property type="match status" value="1"/>
</dbReference>
<keyword evidence="3 7" id="KW-0548">Nucleotidyltransferase</keyword>
<dbReference type="GO" id="GO:0008878">
    <property type="term" value="F:glucose-1-phosphate adenylyltransferase activity"/>
    <property type="evidence" value="ECO:0007669"/>
    <property type="project" value="InterPro"/>
</dbReference>
<dbReference type="Gene3D" id="3.90.550.10">
    <property type="entry name" value="Spore Coat Polysaccharide Biosynthesis Protein SpsA, Chain A"/>
    <property type="match status" value="1"/>
</dbReference>